<keyword evidence="8" id="KW-0472">Membrane</keyword>
<keyword evidence="8" id="KW-1133">Transmembrane helix</keyword>
<dbReference type="InterPro" id="IPR029044">
    <property type="entry name" value="Nucleotide-diphossugar_trans"/>
</dbReference>
<reference evidence="9" key="1">
    <citation type="submission" date="2021-01" db="EMBL/GenBank/DDBJ databases">
        <authorList>
            <person name="Corre E."/>
            <person name="Pelletier E."/>
            <person name="Niang G."/>
            <person name="Scheremetjew M."/>
            <person name="Finn R."/>
            <person name="Kale V."/>
            <person name="Holt S."/>
            <person name="Cochrane G."/>
            <person name="Meng A."/>
            <person name="Brown T."/>
            <person name="Cohen L."/>
        </authorList>
    </citation>
    <scope>NUCLEOTIDE SEQUENCE</scope>
    <source>
        <strain evidence="9">CCMP1756</strain>
    </source>
</reference>
<dbReference type="EC" id="2.7.7.64" evidence="6"/>
<keyword evidence="11" id="KW-1185">Reference proteome</keyword>
<dbReference type="GO" id="GO:0051748">
    <property type="term" value="F:UTP-monosaccharide-1-phosphate uridylyltransferase activity"/>
    <property type="evidence" value="ECO:0007669"/>
    <property type="project" value="UniProtKB-EC"/>
</dbReference>
<comment type="similarity">
    <text evidence="5">Belongs to the USP family.</text>
</comment>
<evidence type="ECO:0000313" key="9">
    <source>
        <dbReference type="EMBL" id="CAE0691700.1"/>
    </source>
</evidence>
<dbReference type="OrthoDB" id="532420at2759"/>
<evidence type="ECO:0000256" key="6">
    <source>
        <dbReference type="ARBA" id="ARBA00039080"/>
    </source>
</evidence>
<dbReference type="PANTHER" id="PTHR11952:SF9">
    <property type="entry name" value="UDP-SUGAR PYROPHOSPHORYLASE"/>
    <property type="match status" value="1"/>
</dbReference>
<dbReference type="Pfam" id="PF01704">
    <property type="entry name" value="UDPGP"/>
    <property type="match status" value="1"/>
</dbReference>
<gene>
    <name evidence="9" type="ORF">PCAL00307_LOCUS7136</name>
    <name evidence="10" type="ORF">PECAL_3P16250</name>
</gene>
<feature type="transmembrane region" description="Helical" evidence="8">
    <location>
        <begin position="622"/>
        <end position="641"/>
    </location>
</feature>
<evidence type="ECO:0000313" key="10">
    <source>
        <dbReference type="EMBL" id="CAH0371673.1"/>
    </source>
</evidence>
<keyword evidence="8" id="KW-0812">Transmembrane</keyword>
<reference evidence="10" key="2">
    <citation type="submission" date="2021-11" db="EMBL/GenBank/DDBJ databases">
        <authorList>
            <consortium name="Genoscope - CEA"/>
            <person name="William W."/>
        </authorList>
    </citation>
    <scope>NUCLEOTIDE SEQUENCE</scope>
</reference>
<dbReference type="InterPro" id="IPR039741">
    <property type="entry name" value="UDP-sugar_pyrophosphorylase"/>
</dbReference>
<dbReference type="SUPFAM" id="SSF53448">
    <property type="entry name" value="Nucleotide-diphospho-sugar transferases"/>
    <property type="match status" value="1"/>
</dbReference>
<dbReference type="EMBL" id="HBIW01008418">
    <property type="protein sequence ID" value="CAE0691700.1"/>
    <property type="molecule type" value="Transcribed_RNA"/>
</dbReference>
<dbReference type="PANTHER" id="PTHR11952">
    <property type="entry name" value="UDP- GLUCOSE PYROPHOSPHORYLASE"/>
    <property type="match status" value="1"/>
</dbReference>
<dbReference type="GO" id="GO:0006048">
    <property type="term" value="P:UDP-N-acetylglucosamine biosynthetic process"/>
    <property type="evidence" value="ECO:0007669"/>
    <property type="project" value="TreeGrafter"/>
</dbReference>
<dbReference type="InterPro" id="IPR002618">
    <property type="entry name" value="UDPGP_fam"/>
</dbReference>
<comment type="cofactor">
    <cofactor evidence="1">
        <name>Mn(2+)</name>
        <dbReference type="ChEBI" id="CHEBI:29035"/>
    </cofactor>
</comment>
<evidence type="ECO:0000256" key="4">
    <source>
        <dbReference type="ARBA" id="ARBA00022695"/>
    </source>
</evidence>
<dbReference type="GO" id="GO:0003977">
    <property type="term" value="F:UDP-N-acetylglucosamine diphosphorylase activity"/>
    <property type="evidence" value="ECO:0007669"/>
    <property type="project" value="TreeGrafter"/>
</dbReference>
<keyword evidence="4" id="KW-0548">Nucleotidyltransferase</keyword>
<dbReference type="Gene3D" id="2.160.10.30">
    <property type="match status" value="1"/>
</dbReference>
<evidence type="ECO:0000256" key="2">
    <source>
        <dbReference type="ARBA" id="ARBA00001946"/>
    </source>
</evidence>
<evidence type="ECO:0000256" key="1">
    <source>
        <dbReference type="ARBA" id="ARBA00001936"/>
    </source>
</evidence>
<dbReference type="Gene3D" id="3.90.550.10">
    <property type="entry name" value="Spore Coat Polysaccharide Biosynthesis Protein SpsA, Chain A"/>
    <property type="match status" value="1"/>
</dbReference>
<proteinExistence type="inferred from homology"/>
<comment type="cofactor">
    <cofactor evidence="2">
        <name>Mg(2+)</name>
        <dbReference type="ChEBI" id="CHEBI:18420"/>
    </cofactor>
</comment>
<evidence type="ECO:0000256" key="8">
    <source>
        <dbReference type="SAM" id="Phobius"/>
    </source>
</evidence>
<comment type="catalytic activity">
    <reaction evidence="7">
        <text>a monosaccharide 1-phosphate + UTP + H(+) = a UDP-monosaccharide + diphosphate</text>
        <dbReference type="Rhea" id="RHEA:13205"/>
        <dbReference type="ChEBI" id="CHEBI:15378"/>
        <dbReference type="ChEBI" id="CHEBI:33019"/>
        <dbReference type="ChEBI" id="CHEBI:46398"/>
        <dbReference type="ChEBI" id="CHEBI:140358"/>
        <dbReference type="ChEBI" id="CHEBI:140359"/>
        <dbReference type="EC" id="2.7.7.64"/>
    </reaction>
</comment>
<evidence type="ECO:0000256" key="7">
    <source>
        <dbReference type="ARBA" id="ARBA00048259"/>
    </source>
</evidence>
<sequence>MGAGVSGNQGKPSILAGAGRGRAFDAETDAAALRLLEEQKHVFADWSSVRQSLENGAIIQGRDRNILDALVELDARLDLTAYTTTAKRLLQDATNKVNPLEGWTPSVPQGDLLEAHSEEWRAMERVGLREVGACAFVLVAGGLGERLGYDGIKVSLPAESTTGTCYLELYIKTILAFERRSATTQLPLCLMLSKDTEAATRALLKEHNNFGMRADQISFVVQAGVPALSDDKARFVLDHDNILCKPHGHGDVHSLLAQSGLPKKWLDRGLKRVFFFQDTNAFALRTLLPALGSAASRNLDVCSTCVERRAGEAMGALCLLKKDNKSLLKNVEYNQLEPLLLAATGKGDVETPSPYPGNTNQLIISLQGEHGYVATLERTGGNVPEFVNPKFNANRTFKKPARLECMMQDYPQLLQGGSVGFVTLSRKAVREYAPVKNSPASAIDKVKQGLDAHCASSGEADFYALHGDFLRCGRDVVIGGKEPGVYRGLSIEMPPRIVLSPSFALIEDDVISKVKGVTVKQGATLVIEGEGSVELEDVIVEEGSALRISTGEGVVLRVLGLKVANAGYRVEAPGVTKAEVIRGFRIVRRDETHLKFEEPGSYAVAPLDLSSDDEDEDDASRLPLILGAAAVAVLAVLLMRYRRIS</sequence>
<dbReference type="Proteomes" id="UP000789595">
    <property type="component" value="Unassembled WGS sequence"/>
</dbReference>
<dbReference type="AlphaFoldDB" id="A0A7S3ZRX8"/>
<organism evidence="9">
    <name type="scientific">Pelagomonas calceolata</name>
    <dbReference type="NCBI Taxonomy" id="35677"/>
    <lineage>
        <taxon>Eukaryota</taxon>
        <taxon>Sar</taxon>
        <taxon>Stramenopiles</taxon>
        <taxon>Ochrophyta</taxon>
        <taxon>Pelagophyceae</taxon>
        <taxon>Pelagomonadales</taxon>
        <taxon>Pelagomonadaceae</taxon>
        <taxon>Pelagomonas</taxon>
    </lineage>
</organism>
<evidence type="ECO:0000256" key="3">
    <source>
        <dbReference type="ARBA" id="ARBA00022679"/>
    </source>
</evidence>
<evidence type="ECO:0000256" key="5">
    <source>
        <dbReference type="ARBA" id="ARBA00038047"/>
    </source>
</evidence>
<accession>A0A7S3ZRX8</accession>
<keyword evidence="3" id="KW-0808">Transferase</keyword>
<protein>
    <recommendedName>
        <fullName evidence="6">UTP-monosaccharide-1-phosphate uridylyltransferase</fullName>
        <ecNumber evidence="6">2.7.7.64</ecNumber>
    </recommendedName>
</protein>
<evidence type="ECO:0000313" key="11">
    <source>
        <dbReference type="Proteomes" id="UP000789595"/>
    </source>
</evidence>
<name>A0A7S3ZRX8_9STRA</name>
<dbReference type="EMBL" id="CAKKNE010000003">
    <property type="protein sequence ID" value="CAH0371673.1"/>
    <property type="molecule type" value="Genomic_DNA"/>
</dbReference>